<dbReference type="RefSeq" id="WP_021948948.1">
    <property type="nucleotide sequence ID" value="NZ_JACJJG010000002.1"/>
</dbReference>
<evidence type="ECO:0000259" key="1">
    <source>
        <dbReference type="Pfam" id="PF14300"/>
    </source>
</evidence>
<feature type="domain" description="DNA mimic protein DMP19 C-terminal" evidence="1">
    <location>
        <begin position="45"/>
        <end position="159"/>
    </location>
</feature>
<reference evidence="2" key="1">
    <citation type="submission" date="2020-08" db="EMBL/GenBank/DDBJ databases">
        <authorList>
            <person name="Cejkova D."/>
            <person name="Kubasova T."/>
            <person name="Jahodarova E."/>
            <person name="Rychlik I."/>
        </authorList>
    </citation>
    <scope>NUCLEOTIDE SEQUENCE</scope>
    <source>
        <strain evidence="2">An824</strain>
    </source>
</reference>
<accession>A0A938WSF3</accession>
<dbReference type="EMBL" id="JACJJG010000002">
    <property type="protein sequence ID" value="MBM6672450.1"/>
    <property type="molecule type" value="Genomic_DNA"/>
</dbReference>
<comment type="caution">
    <text evidence="2">The sequence shown here is derived from an EMBL/GenBank/DDBJ whole genome shotgun (WGS) entry which is preliminary data.</text>
</comment>
<evidence type="ECO:0000313" key="2">
    <source>
        <dbReference type="EMBL" id="MBM6672450.1"/>
    </source>
</evidence>
<name>A0A938WSF3_9BACT</name>
<dbReference type="AlphaFoldDB" id="A0A938WSF3"/>
<sequence>MNAITINEPELKAAAEKGSDEFLDVFFNAIFTRYGGKIGEPMMSELNADQMTLVAFKAMHDEVMDGGFVQLIYNGYGPFLFFNPFVKVVREWGLDDLASLVNKAGRLFRKYGREIERDCTDEEFMAMFEQYPEFDELDDKFVENEEEWVAKIAYYVDEHIDRFAEVVP</sequence>
<gene>
    <name evidence="2" type="ORF">H6A34_00895</name>
</gene>
<proteinExistence type="predicted"/>
<dbReference type="InterPro" id="IPR025402">
    <property type="entry name" value="DMP19_C"/>
</dbReference>
<organism evidence="2 3">
    <name type="scientific">Marseilla massiliensis</name>
    <dbReference type="NCBI Taxonomy" id="1841864"/>
    <lineage>
        <taxon>Bacteria</taxon>
        <taxon>Pseudomonadati</taxon>
        <taxon>Bacteroidota</taxon>
        <taxon>Bacteroidia</taxon>
        <taxon>Bacteroidales</taxon>
        <taxon>Prevotellaceae</taxon>
        <taxon>Marseilla</taxon>
    </lineage>
</organism>
<keyword evidence="3" id="KW-1185">Reference proteome</keyword>
<evidence type="ECO:0000313" key="3">
    <source>
        <dbReference type="Proteomes" id="UP000706891"/>
    </source>
</evidence>
<dbReference type="Gene3D" id="1.20.1420.60">
    <property type="match status" value="1"/>
</dbReference>
<protein>
    <submittedName>
        <fullName evidence="2">DMP19 family protein</fullName>
    </submittedName>
</protein>
<dbReference type="Proteomes" id="UP000706891">
    <property type="component" value="Unassembled WGS sequence"/>
</dbReference>
<reference evidence="2" key="2">
    <citation type="journal article" date="2021" name="Sci. Rep.">
        <title>The distribution of antibiotic resistance genes in chicken gut microbiota commensals.</title>
        <authorList>
            <person name="Juricova H."/>
            <person name="Matiasovicova J."/>
            <person name="Kubasova T."/>
            <person name="Cejkova D."/>
            <person name="Rychlik I."/>
        </authorList>
    </citation>
    <scope>NUCLEOTIDE SEQUENCE</scope>
    <source>
        <strain evidence="2">An824</strain>
    </source>
</reference>
<dbReference type="Pfam" id="PF14300">
    <property type="entry name" value="DMP19"/>
    <property type="match status" value="1"/>
</dbReference>